<dbReference type="Proteomes" id="UP001632037">
    <property type="component" value="Unassembled WGS sequence"/>
</dbReference>
<dbReference type="Pfam" id="PF20147">
    <property type="entry name" value="Crinkler"/>
    <property type="match status" value="1"/>
</dbReference>
<dbReference type="GO" id="GO:0043657">
    <property type="term" value="C:host cell"/>
    <property type="evidence" value="ECO:0007669"/>
    <property type="project" value="UniProtKB-SubCell"/>
</dbReference>
<feature type="region of interest" description="Disordered" evidence="4">
    <location>
        <begin position="176"/>
        <end position="201"/>
    </location>
</feature>
<dbReference type="EMBL" id="JBIMZQ010000046">
    <property type="protein sequence ID" value="KAL3659471.1"/>
    <property type="molecule type" value="Genomic_DNA"/>
</dbReference>
<evidence type="ECO:0000259" key="5">
    <source>
        <dbReference type="Pfam" id="PF20147"/>
    </source>
</evidence>
<keyword evidence="3" id="KW-0964">Secreted</keyword>
<dbReference type="GO" id="GO:0005576">
    <property type="term" value="C:extracellular region"/>
    <property type="evidence" value="ECO:0007669"/>
    <property type="project" value="UniProtKB-SubCell"/>
</dbReference>
<evidence type="ECO:0000256" key="3">
    <source>
        <dbReference type="ARBA" id="ARBA00022525"/>
    </source>
</evidence>
<reference evidence="6 7" key="1">
    <citation type="submission" date="2024-09" db="EMBL/GenBank/DDBJ databases">
        <title>Genome sequencing and assembly of Phytophthora oleae, isolate VK10A, causative agent of rot of olive drupes.</title>
        <authorList>
            <person name="Conti Taguali S."/>
            <person name="Riolo M."/>
            <person name="La Spada F."/>
            <person name="Cacciola S.O."/>
            <person name="Dionisio G."/>
        </authorList>
    </citation>
    <scope>NUCLEOTIDE SEQUENCE [LARGE SCALE GENOMIC DNA]</scope>
    <source>
        <strain evidence="6 7">VK10A</strain>
    </source>
</reference>
<feature type="compositionally biased region" description="Polar residues" evidence="4">
    <location>
        <begin position="177"/>
        <end position="190"/>
    </location>
</feature>
<evidence type="ECO:0000313" key="6">
    <source>
        <dbReference type="EMBL" id="KAL3659471.1"/>
    </source>
</evidence>
<accession>A0ABD3F1H0</accession>
<name>A0ABD3F1H0_9STRA</name>
<evidence type="ECO:0000313" key="7">
    <source>
        <dbReference type="Proteomes" id="UP001632037"/>
    </source>
</evidence>
<dbReference type="InterPro" id="IPR045379">
    <property type="entry name" value="Crinkler_N"/>
</dbReference>
<organism evidence="6 7">
    <name type="scientific">Phytophthora oleae</name>
    <dbReference type="NCBI Taxonomy" id="2107226"/>
    <lineage>
        <taxon>Eukaryota</taxon>
        <taxon>Sar</taxon>
        <taxon>Stramenopiles</taxon>
        <taxon>Oomycota</taxon>
        <taxon>Peronosporomycetes</taxon>
        <taxon>Peronosporales</taxon>
        <taxon>Peronosporaceae</taxon>
        <taxon>Phytophthora</taxon>
    </lineage>
</organism>
<sequence length="373" mass="41493">MEEVTLMCALLREGGVDVFPVVIGKSKVVGLLQDAIKAKKPKKIKCDADELRLFLAKTVKEGDTVEGEAKKDDEQEYVWLSSSTEDVKELKKGEKTPLIEALTEEGKELQAEDPLEDVLSGVDTPLARQIHVLVVVPEPERAGENVASCEPTAPLTAMPRHPERLKRWDAINKMIRQKNQVGNEKTSNQETNRKRKNRDANSSVAYSSLSWADLKPILPMEVFNLQAKTVPDDVEAKRQLFILAIIEAVCLLHGDVTILVEEEVEGKSVRVHGCFEFVLERGLKRISIVEAKRDDIAQGVAQIVAGLEALCDVEKLETSVGIVSDYRGWTFISDEDTRIRRIDKTLDLTDSVPSANSLKMILGMFTEMLSNST</sequence>
<feature type="domain" description="Crinkler effector protein N-terminal" evidence="5">
    <location>
        <begin position="4"/>
        <end position="135"/>
    </location>
</feature>
<comment type="caution">
    <text evidence="6">The sequence shown here is derived from an EMBL/GenBank/DDBJ whole genome shotgun (WGS) entry which is preliminary data.</text>
</comment>
<comment type="subcellular location">
    <subcellularLocation>
        <location evidence="1">Host cell</location>
    </subcellularLocation>
    <subcellularLocation>
        <location evidence="2">Secreted</location>
    </subcellularLocation>
</comment>
<dbReference type="AlphaFoldDB" id="A0ABD3F1H0"/>
<gene>
    <name evidence="6" type="ORF">V7S43_015462</name>
</gene>
<evidence type="ECO:0000256" key="1">
    <source>
        <dbReference type="ARBA" id="ARBA00004340"/>
    </source>
</evidence>
<keyword evidence="7" id="KW-1185">Reference proteome</keyword>
<protein>
    <recommendedName>
        <fullName evidence="5">Crinkler effector protein N-terminal domain-containing protein</fullName>
    </recommendedName>
</protein>
<evidence type="ECO:0000256" key="2">
    <source>
        <dbReference type="ARBA" id="ARBA00004613"/>
    </source>
</evidence>
<proteinExistence type="predicted"/>
<evidence type="ECO:0000256" key="4">
    <source>
        <dbReference type="SAM" id="MobiDB-lite"/>
    </source>
</evidence>